<sequence>MRSTVLTLTQATEVQERPESGPPPRSRRRRDLLVDLGIVAAVALVLRLSEVGFGLPAMLNSDEPWNITVGTDMAAHGDWDPHYFSYPSLMYDVVAVADRIQRLLTGHMLTAADFGSQGMGINQTSDPDMVVALRLITVALSVGICLLLCGVVRRVTGRRWVAVGAGLLGATSPLLVGNALYVTPDTYSAFFTAATLAGALAVVRRGSRLDYVLAGIAVGCALGSKYNFMCAVPVVVAYLLHEGKNAWRWRALISLALTGAVAAATFALTTPALLFDSNSLVTGLQSELTHYSAGHSGAQGGALGFYLSDLLHDQAVLLPGAAVAIAAACFGRFRKEILVVGSFAVGYFALISSEVVRFDRDLLPLLPALMLLTGFSVAWLVELAAAGRPVAWLRAARLPQPARLAVASLVVIAVTLPAVLGATRNVQALDEAPRAEAAAWLQAHVPQGSTVVDEHYGPWLDTTEFHVVEVGYAVIDPLPSNAAAIVITQNGSGRFLDYPAQNADQMADYDTLLQTYCVAVKYTDGPWVEILTPCQK</sequence>
<dbReference type="GO" id="GO:0016763">
    <property type="term" value="F:pentosyltransferase activity"/>
    <property type="evidence" value="ECO:0007669"/>
    <property type="project" value="TreeGrafter"/>
</dbReference>
<comment type="caution">
    <text evidence="11">The sequence shown here is derived from an EMBL/GenBank/DDBJ whole genome shotgun (WGS) entry which is preliminary data.</text>
</comment>
<dbReference type="GO" id="GO:0005886">
    <property type="term" value="C:plasma membrane"/>
    <property type="evidence" value="ECO:0007669"/>
    <property type="project" value="UniProtKB-SubCell"/>
</dbReference>
<evidence type="ECO:0000313" key="11">
    <source>
        <dbReference type="EMBL" id="MBR7839132.1"/>
    </source>
</evidence>
<dbReference type="GO" id="GO:0006493">
    <property type="term" value="P:protein O-linked glycosylation"/>
    <property type="evidence" value="ECO:0007669"/>
    <property type="project" value="InterPro"/>
</dbReference>
<accession>A0A941EVW6</accession>
<gene>
    <name evidence="11" type="ORF">KDL01_38070</name>
</gene>
<dbReference type="PANTHER" id="PTHR33908">
    <property type="entry name" value="MANNOSYLTRANSFERASE YKCB-RELATED"/>
    <property type="match status" value="1"/>
</dbReference>
<keyword evidence="5 9" id="KW-0812">Transmembrane</keyword>
<feature type="transmembrane region" description="Helical" evidence="9">
    <location>
        <begin position="337"/>
        <end position="356"/>
    </location>
</feature>
<keyword evidence="7 9" id="KW-0472">Membrane</keyword>
<dbReference type="AlphaFoldDB" id="A0A941EVW6"/>
<evidence type="ECO:0000256" key="9">
    <source>
        <dbReference type="SAM" id="Phobius"/>
    </source>
</evidence>
<feature type="region of interest" description="Disordered" evidence="8">
    <location>
        <begin position="1"/>
        <end position="28"/>
    </location>
</feature>
<dbReference type="Proteomes" id="UP000675781">
    <property type="component" value="Unassembled WGS sequence"/>
</dbReference>
<comment type="subcellular location">
    <subcellularLocation>
        <location evidence="1">Cell membrane</location>
        <topology evidence="1">Multi-pass membrane protein</topology>
    </subcellularLocation>
</comment>
<evidence type="ECO:0000256" key="2">
    <source>
        <dbReference type="ARBA" id="ARBA00022475"/>
    </source>
</evidence>
<keyword evidence="6 9" id="KW-1133">Transmembrane helix</keyword>
<evidence type="ECO:0000256" key="5">
    <source>
        <dbReference type="ARBA" id="ARBA00022692"/>
    </source>
</evidence>
<evidence type="ECO:0000256" key="3">
    <source>
        <dbReference type="ARBA" id="ARBA00022676"/>
    </source>
</evidence>
<evidence type="ECO:0000259" key="10">
    <source>
        <dbReference type="Pfam" id="PF02366"/>
    </source>
</evidence>
<feature type="transmembrane region" description="Helical" evidence="9">
    <location>
        <begin position="187"/>
        <end position="204"/>
    </location>
</feature>
<feature type="transmembrane region" description="Helical" evidence="9">
    <location>
        <begin position="252"/>
        <end position="275"/>
    </location>
</feature>
<protein>
    <submittedName>
        <fullName evidence="11">Phospholipid carrier-dependent glycosyltransferase</fullName>
    </submittedName>
</protein>
<dbReference type="GO" id="GO:0000030">
    <property type="term" value="F:mannosyltransferase activity"/>
    <property type="evidence" value="ECO:0007669"/>
    <property type="project" value="InterPro"/>
</dbReference>
<evidence type="ECO:0000256" key="7">
    <source>
        <dbReference type="ARBA" id="ARBA00023136"/>
    </source>
</evidence>
<keyword evidence="2" id="KW-1003">Cell membrane</keyword>
<organism evidence="11 12">
    <name type="scientific">Actinospica durhamensis</name>
    <dbReference type="NCBI Taxonomy" id="1508375"/>
    <lineage>
        <taxon>Bacteria</taxon>
        <taxon>Bacillati</taxon>
        <taxon>Actinomycetota</taxon>
        <taxon>Actinomycetes</taxon>
        <taxon>Catenulisporales</taxon>
        <taxon>Actinospicaceae</taxon>
        <taxon>Actinospica</taxon>
    </lineage>
</organism>
<proteinExistence type="predicted"/>
<keyword evidence="12" id="KW-1185">Reference proteome</keyword>
<evidence type="ECO:0000313" key="12">
    <source>
        <dbReference type="Proteomes" id="UP000675781"/>
    </source>
</evidence>
<dbReference type="InterPro" id="IPR003342">
    <property type="entry name" value="ArnT-like_N"/>
</dbReference>
<feature type="transmembrane region" description="Helical" evidence="9">
    <location>
        <begin position="32"/>
        <end position="49"/>
    </location>
</feature>
<dbReference type="PANTHER" id="PTHR33908:SF11">
    <property type="entry name" value="MEMBRANE PROTEIN"/>
    <property type="match status" value="1"/>
</dbReference>
<evidence type="ECO:0000256" key="8">
    <source>
        <dbReference type="SAM" id="MobiDB-lite"/>
    </source>
</evidence>
<reference evidence="11" key="1">
    <citation type="submission" date="2021-04" db="EMBL/GenBank/DDBJ databases">
        <title>Genome based classification of Actinospica acidithermotolerans sp. nov., an actinobacterium isolated from an Indonesian hot spring.</title>
        <authorList>
            <person name="Kusuma A.B."/>
            <person name="Putra K.E."/>
            <person name="Nafisah S."/>
            <person name="Loh J."/>
            <person name="Nouioui I."/>
            <person name="Goodfellow M."/>
        </authorList>
    </citation>
    <scope>NUCLEOTIDE SEQUENCE</scope>
    <source>
        <strain evidence="11">CSCA 57</strain>
    </source>
</reference>
<feature type="transmembrane region" description="Helical" evidence="9">
    <location>
        <begin position="362"/>
        <end position="381"/>
    </location>
</feature>
<dbReference type="InterPro" id="IPR050297">
    <property type="entry name" value="LipidA_mod_glycosyltrf_83"/>
</dbReference>
<feature type="transmembrane region" description="Helical" evidence="9">
    <location>
        <begin position="160"/>
        <end position="181"/>
    </location>
</feature>
<dbReference type="GO" id="GO:0009103">
    <property type="term" value="P:lipopolysaccharide biosynthetic process"/>
    <property type="evidence" value="ECO:0007669"/>
    <property type="project" value="UniProtKB-ARBA"/>
</dbReference>
<name>A0A941EVW6_9ACTN</name>
<feature type="transmembrane region" description="Helical" evidence="9">
    <location>
        <begin position="402"/>
        <end position="420"/>
    </location>
</feature>
<dbReference type="EMBL" id="JAGSOG010000382">
    <property type="protein sequence ID" value="MBR7839132.1"/>
    <property type="molecule type" value="Genomic_DNA"/>
</dbReference>
<feature type="domain" description="ArnT-like N-terminal" evidence="10">
    <location>
        <begin position="122"/>
        <end position="240"/>
    </location>
</feature>
<evidence type="ECO:0000256" key="6">
    <source>
        <dbReference type="ARBA" id="ARBA00022989"/>
    </source>
</evidence>
<evidence type="ECO:0000256" key="1">
    <source>
        <dbReference type="ARBA" id="ARBA00004651"/>
    </source>
</evidence>
<keyword evidence="4" id="KW-0808">Transferase</keyword>
<keyword evidence="3" id="KW-0328">Glycosyltransferase</keyword>
<dbReference type="RefSeq" id="WP_212533572.1">
    <property type="nucleotide sequence ID" value="NZ_JAGSOG010000382.1"/>
</dbReference>
<feature type="transmembrane region" description="Helical" evidence="9">
    <location>
        <begin position="129"/>
        <end position="148"/>
    </location>
</feature>
<evidence type="ECO:0000256" key="4">
    <source>
        <dbReference type="ARBA" id="ARBA00022679"/>
    </source>
</evidence>
<feature type="compositionally biased region" description="Polar residues" evidence="8">
    <location>
        <begin position="1"/>
        <end position="13"/>
    </location>
</feature>
<dbReference type="Pfam" id="PF02366">
    <property type="entry name" value="PMT"/>
    <property type="match status" value="1"/>
</dbReference>